<dbReference type="SMART" id="SM00744">
    <property type="entry name" value="RINGv"/>
    <property type="match status" value="1"/>
</dbReference>
<keyword evidence="3" id="KW-0808">Transferase</keyword>
<evidence type="ECO:0000259" key="9">
    <source>
        <dbReference type="PROSITE" id="PS50089"/>
    </source>
</evidence>
<evidence type="ECO:0000256" key="6">
    <source>
        <dbReference type="ARBA" id="ARBA00022786"/>
    </source>
</evidence>
<comment type="catalytic activity">
    <reaction evidence="1">
        <text>S-ubiquitinyl-[E2 ubiquitin-conjugating enzyme]-L-cysteine + [acceptor protein]-L-lysine = [E2 ubiquitin-conjugating enzyme]-L-cysteine + N(6)-ubiquitinyl-[acceptor protein]-L-lysine.</text>
        <dbReference type="EC" id="2.3.2.27"/>
    </reaction>
</comment>
<keyword evidence="4" id="KW-0479">Metal-binding</keyword>
<dbReference type="InterPro" id="IPR011016">
    <property type="entry name" value="Znf_RING-CH"/>
</dbReference>
<evidence type="ECO:0000256" key="7">
    <source>
        <dbReference type="ARBA" id="ARBA00022833"/>
    </source>
</evidence>
<feature type="domain" description="RING-type" evidence="9">
    <location>
        <begin position="131"/>
        <end position="172"/>
    </location>
</feature>
<keyword evidence="7" id="KW-0862">Zinc</keyword>
<dbReference type="InterPro" id="IPR001841">
    <property type="entry name" value="Znf_RING"/>
</dbReference>
<dbReference type="PROSITE" id="PS50089">
    <property type="entry name" value="ZF_RING_2"/>
    <property type="match status" value="1"/>
</dbReference>
<dbReference type="GO" id="GO:0008270">
    <property type="term" value="F:zinc ion binding"/>
    <property type="evidence" value="ECO:0007669"/>
    <property type="project" value="UniProtKB-KW"/>
</dbReference>
<sequence>MSTTEATLSTAGNRRSYRCYNCNDAFHITTTTTGVSSSFRCPRCFHRHLLPNYTIASLMPFSQHLTLTNFTLSTNNSVTFDYSDSETESDESDSDDLSFELFNSTQFRSPTLKSFLNSLPSVKIDESSKNCSICMEEFGIDTEASQLPCKHFFHNDCIVPWLNRSNTCPLCRHKLPQEDEDEIEKELEVILDGEIGGREFRDNNVVLVSTASSLTEVGEDVDDDLRERDLDAMRDEDGDIMMFLVEERGNSWKALKNGILLNQMQRPKGPG</sequence>
<dbReference type="EC" id="2.3.2.27" evidence="2"/>
<dbReference type="PANTHER" id="PTHR15710">
    <property type="entry name" value="E3 UBIQUITIN-PROTEIN LIGASE PRAJA"/>
    <property type="match status" value="1"/>
</dbReference>
<protein>
    <recommendedName>
        <fullName evidence="2">RING-type E3 ubiquitin transferase</fullName>
        <ecNumber evidence="2">2.3.2.27</ecNumber>
    </recommendedName>
</protein>
<dbReference type="GO" id="GO:0016567">
    <property type="term" value="P:protein ubiquitination"/>
    <property type="evidence" value="ECO:0007669"/>
    <property type="project" value="TreeGrafter"/>
</dbReference>
<dbReference type="Pfam" id="PF13639">
    <property type="entry name" value="zf-RING_2"/>
    <property type="match status" value="1"/>
</dbReference>
<proteinExistence type="predicted"/>
<organism evidence="10 11">
    <name type="scientific">Solanum bulbocastanum</name>
    <name type="common">Wild potato</name>
    <dbReference type="NCBI Taxonomy" id="147425"/>
    <lineage>
        <taxon>Eukaryota</taxon>
        <taxon>Viridiplantae</taxon>
        <taxon>Streptophyta</taxon>
        <taxon>Embryophyta</taxon>
        <taxon>Tracheophyta</taxon>
        <taxon>Spermatophyta</taxon>
        <taxon>Magnoliopsida</taxon>
        <taxon>eudicotyledons</taxon>
        <taxon>Gunneridae</taxon>
        <taxon>Pentapetalae</taxon>
        <taxon>asterids</taxon>
        <taxon>lamiids</taxon>
        <taxon>Solanales</taxon>
        <taxon>Solanaceae</taxon>
        <taxon>Solanoideae</taxon>
        <taxon>Solaneae</taxon>
        <taxon>Solanum</taxon>
    </lineage>
</organism>
<dbReference type="EMBL" id="JBANQN010000001">
    <property type="protein sequence ID" value="KAK6802965.1"/>
    <property type="molecule type" value="Genomic_DNA"/>
</dbReference>
<dbReference type="InterPro" id="IPR013083">
    <property type="entry name" value="Znf_RING/FYVE/PHD"/>
</dbReference>
<reference evidence="10 11" key="1">
    <citation type="submission" date="2024-02" db="EMBL/GenBank/DDBJ databases">
        <title>de novo genome assembly of Solanum bulbocastanum strain 11H21.</title>
        <authorList>
            <person name="Hosaka A.J."/>
        </authorList>
    </citation>
    <scope>NUCLEOTIDE SEQUENCE [LARGE SCALE GENOMIC DNA]</scope>
    <source>
        <tissue evidence="10">Young leaves</tissue>
    </source>
</reference>
<evidence type="ECO:0000313" key="10">
    <source>
        <dbReference type="EMBL" id="KAK6802965.1"/>
    </source>
</evidence>
<dbReference type="Proteomes" id="UP001371456">
    <property type="component" value="Unassembled WGS sequence"/>
</dbReference>
<name>A0AAN8YPC3_SOLBU</name>
<dbReference type="Gene3D" id="3.30.40.10">
    <property type="entry name" value="Zinc/RING finger domain, C3HC4 (zinc finger)"/>
    <property type="match status" value="1"/>
</dbReference>
<keyword evidence="5 8" id="KW-0863">Zinc-finger</keyword>
<evidence type="ECO:0000256" key="4">
    <source>
        <dbReference type="ARBA" id="ARBA00022723"/>
    </source>
</evidence>
<evidence type="ECO:0000256" key="2">
    <source>
        <dbReference type="ARBA" id="ARBA00012483"/>
    </source>
</evidence>
<evidence type="ECO:0000256" key="3">
    <source>
        <dbReference type="ARBA" id="ARBA00022679"/>
    </source>
</evidence>
<keyword evidence="6" id="KW-0833">Ubl conjugation pathway</keyword>
<keyword evidence="11" id="KW-1185">Reference proteome</keyword>
<dbReference type="PANTHER" id="PTHR15710:SF196">
    <property type="entry name" value="F6A14.12 PROTEIN-RELATED"/>
    <property type="match status" value="1"/>
</dbReference>
<dbReference type="SUPFAM" id="SSF57850">
    <property type="entry name" value="RING/U-box"/>
    <property type="match status" value="1"/>
</dbReference>
<dbReference type="GO" id="GO:0061630">
    <property type="term" value="F:ubiquitin protein ligase activity"/>
    <property type="evidence" value="ECO:0007669"/>
    <property type="project" value="UniProtKB-EC"/>
</dbReference>
<evidence type="ECO:0000313" key="11">
    <source>
        <dbReference type="Proteomes" id="UP001371456"/>
    </source>
</evidence>
<dbReference type="FunFam" id="3.30.40.10:FF:000127">
    <property type="entry name" value="E3 ubiquitin-protein ligase RNF181"/>
    <property type="match status" value="1"/>
</dbReference>
<evidence type="ECO:0000256" key="8">
    <source>
        <dbReference type="PROSITE-ProRule" id="PRU00175"/>
    </source>
</evidence>
<evidence type="ECO:0000256" key="1">
    <source>
        <dbReference type="ARBA" id="ARBA00000900"/>
    </source>
</evidence>
<dbReference type="AlphaFoldDB" id="A0AAN8YPC3"/>
<comment type="caution">
    <text evidence="10">The sequence shown here is derived from an EMBL/GenBank/DDBJ whole genome shotgun (WGS) entry which is preliminary data.</text>
</comment>
<gene>
    <name evidence="10" type="ORF">RDI58_000749</name>
</gene>
<dbReference type="SMART" id="SM00184">
    <property type="entry name" value="RING"/>
    <property type="match status" value="1"/>
</dbReference>
<evidence type="ECO:0000256" key="5">
    <source>
        <dbReference type="ARBA" id="ARBA00022771"/>
    </source>
</evidence>
<accession>A0AAN8YPC3</accession>
<dbReference type="GO" id="GO:0005737">
    <property type="term" value="C:cytoplasm"/>
    <property type="evidence" value="ECO:0007669"/>
    <property type="project" value="TreeGrafter"/>
</dbReference>